<protein>
    <submittedName>
        <fullName evidence="3">Uncharacterized protein</fullName>
    </submittedName>
</protein>
<proteinExistence type="predicted"/>
<evidence type="ECO:0000256" key="1">
    <source>
        <dbReference type="SAM" id="MobiDB-lite"/>
    </source>
</evidence>
<feature type="signal peptide" evidence="2">
    <location>
        <begin position="1"/>
        <end position="18"/>
    </location>
</feature>
<keyword evidence="2" id="KW-0732">Signal</keyword>
<feature type="chain" id="PRO_5004581887" evidence="2">
    <location>
        <begin position="19"/>
        <end position="83"/>
    </location>
</feature>
<reference evidence="3" key="2">
    <citation type="submission" date="2015-06" db="UniProtKB">
        <authorList>
            <consortium name="EnsemblMetazoa"/>
        </authorList>
    </citation>
    <scope>IDENTIFICATION</scope>
</reference>
<evidence type="ECO:0000256" key="2">
    <source>
        <dbReference type="SAM" id="SignalP"/>
    </source>
</evidence>
<evidence type="ECO:0000313" key="4">
    <source>
        <dbReference type="Proteomes" id="UP000015104"/>
    </source>
</evidence>
<evidence type="ECO:0000313" key="3">
    <source>
        <dbReference type="EnsemblMetazoa" id="tetur24g01070.1"/>
    </source>
</evidence>
<feature type="region of interest" description="Disordered" evidence="1">
    <location>
        <begin position="51"/>
        <end position="83"/>
    </location>
</feature>
<dbReference type="AlphaFoldDB" id="T1KWB7"/>
<feature type="compositionally biased region" description="Basic and acidic residues" evidence="1">
    <location>
        <begin position="51"/>
        <end position="64"/>
    </location>
</feature>
<keyword evidence="4" id="KW-1185">Reference proteome</keyword>
<dbReference type="HOGENOM" id="CLU_2545554_0_0_1"/>
<sequence length="83" mass="9441">MKLFAVIALFALIATVFANSWKEDKHWGHHQHGKIGYKVDVHHGGWGKHDKGWTELHDSRDKTTGHGHHGHSGHGWKSHGWKP</sequence>
<dbReference type="Proteomes" id="UP000015104">
    <property type="component" value="Unassembled WGS sequence"/>
</dbReference>
<dbReference type="EMBL" id="CAEY01000640">
    <property type="status" value="NOT_ANNOTATED_CDS"/>
    <property type="molecule type" value="Genomic_DNA"/>
</dbReference>
<dbReference type="EnsemblMetazoa" id="tetur24g01070.1">
    <property type="protein sequence ID" value="tetur24g01070.1"/>
    <property type="gene ID" value="tetur24g01070"/>
</dbReference>
<organism evidence="3 4">
    <name type="scientific">Tetranychus urticae</name>
    <name type="common">Two-spotted spider mite</name>
    <dbReference type="NCBI Taxonomy" id="32264"/>
    <lineage>
        <taxon>Eukaryota</taxon>
        <taxon>Metazoa</taxon>
        <taxon>Ecdysozoa</taxon>
        <taxon>Arthropoda</taxon>
        <taxon>Chelicerata</taxon>
        <taxon>Arachnida</taxon>
        <taxon>Acari</taxon>
        <taxon>Acariformes</taxon>
        <taxon>Trombidiformes</taxon>
        <taxon>Prostigmata</taxon>
        <taxon>Eleutherengona</taxon>
        <taxon>Raphignathae</taxon>
        <taxon>Tetranychoidea</taxon>
        <taxon>Tetranychidae</taxon>
        <taxon>Tetranychus</taxon>
    </lineage>
</organism>
<name>T1KWB7_TETUR</name>
<reference evidence="4" key="1">
    <citation type="submission" date="2011-08" db="EMBL/GenBank/DDBJ databases">
        <authorList>
            <person name="Rombauts S."/>
        </authorList>
    </citation>
    <scope>NUCLEOTIDE SEQUENCE</scope>
    <source>
        <strain evidence="4">London</strain>
    </source>
</reference>
<accession>T1KWB7</accession>
<feature type="compositionally biased region" description="Basic residues" evidence="1">
    <location>
        <begin position="65"/>
        <end position="83"/>
    </location>
</feature>